<feature type="active site" description="Proton acceptor" evidence="9">
    <location>
        <position position="121"/>
    </location>
</feature>
<dbReference type="InterPro" id="IPR001261">
    <property type="entry name" value="ArgE/DapE_CS"/>
</dbReference>
<dbReference type="PROSITE" id="PS00758">
    <property type="entry name" value="ARGE_DAPE_CPG2_1"/>
    <property type="match status" value="1"/>
</dbReference>
<dbReference type="PANTHER" id="PTHR43808">
    <property type="entry name" value="ACETYLORNITHINE DEACETYLASE"/>
    <property type="match status" value="1"/>
</dbReference>
<dbReference type="Gene3D" id="3.40.630.10">
    <property type="entry name" value="Zn peptidases"/>
    <property type="match status" value="1"/>
</dbReference>
<keyword evidence="1 9" id="KW-0963">Cytoplasm</keyword>
<evidence type="ECO:0000256" key="3">
    <source>
        <dbReference type="ARBA" id="ARBA00022605"/>
    </source>
</evidence>
<evidence type="ECO:0000256" key="5">
    <source>
        <dbReference type="ARBA" id="ARBA00022801"/>
    </source>
</evidence>
<reference evidence="11 12" key="1">
    <citation type="submission" date="2014-03" db="EMBL/GenBank/DDBJ databases">
        <title>Draft genome sequence of the novel thermoacidophilic archaea Acidianus copahuensis ALE1 strain, isolated from Copahue volcanic area in Neuquen Argentina.</title>
        <authorList>
            <person name="Urbieta M.S."/>
            <person name="Rascovan N."/>
            <person name="Castro C."/>
            <person name="Revale S."/>
            <person name="Giaveno M.A."/>
            <person name="Vazquez M.P."/>
            <person name="Donati E.R."/>
        </authorList>
    </citation>
    <scope>NUCLEOTIDE SEQUENCE [LARGE SCALE GENOMIC DNA]</scope>
    <source>
        <strain evidence="11 12">ALE1</strain>
    </source>
</reference>
<sequence length="344" mass="38394">MQLEKEFLLQKEKQLLLDLISTYTPSGEEDKALPFFERVSKDLGLSLKVTNTNSFYLNKGKILFVSHIDTVQGFIEPKVEKDVIYGRGAVDDKGPLIAMLLSTWLLHENGYDVMFAALSDEENKSAGARELLNSGNTFENIIVGEPTNGNIVIEYRGVIHLDIECKGKGEHSSSSSENLIVELGEKIRRVYLPPSSYDKPSIVPTIIRSGDRLNVTPSDGYVHFDIRYPSTVNEKAIISEIVNVFVDCEFKVVESVPPVKVQPNNPLVISLFRALSREGIKPSLSRKAGTSDMNILFPIAKNIVAFGPGDSKLEHTDKEKISLEEIYKGIRVYTNTIEELCKEN</sequence>
<evidence type="ECO:0000256" key="7">
    <source>
        <dbReference type="ARBA" id="ARBA00023154"/>
    </source>
</evidence>
<feature type="active site" evidence="9">
    <location>
        <position position="69"/>
    </location>
</feature>
<keyword evidence="7 9" id="KW-0457">Lysine biosynthesis</keyword>
<comment type="similarity">
    <text evidence="9">Belongs to the peptidase M20A family. LysK subfamily.</text>
</comment>
<evidence type="ECO:0000256" key="2">
    <source>
        <dbReference type="ARBA" id="ARBA00022571"/>
    </source>
</evidence>
<dbReference type="SUPFAM" id="SSF55031">
    <property type="entry name" value="Bacterial exopeptidase dimerisation domain"/>
    <property type="match status" value="1"/>
</dbReference>
<evidence type="ECO:0000313" key="11">
    <source>
        <dbReference type="EMBL" id="EZQ04749.1"/>
    </source>
</evidence>
<dbReference type="InterPro" id="IPR011650">
    <property type="entry name" value="Peptidase_M20_dimer"/>
</dbReference>
<dbReference type="GO" id="GO:0019878">
    <property type="term" value="P:lysine biosynthetic process via aminoadipic acid"/>
    <property type="evidence" value="ECO:0007669"/>
    <property type="project" value="UniProtKB-UniRule"/>
</dbReference>
<feature type="binding site" evidence="9">
    <location>
        <position position="122"/>
    </location>
    <ligand>
        <name>Zn(2+)</name>
        <dbReference type="ChEBI" id="CHEBI:29105"/>
        <label>2</label>
    </ligand>
</feature>
<keyword evidence="3 9" id="KW-0028">Amino-acid biosynthesis</keyword>
<comment type="caution">
    <text evidence="11">The sequence shown here is derived from an EMBL/GenBank/DDBJ whole genome shotgun (WGS) entry which is preliminary data.</text>
</comment>
<keyword evidence="8 9" id="KW-0170">Cobalt</keyword>
<dbReference type="GO" id="GO:0005737">
    <property type="term" value="C:cytoplasm"/>
    <property type="evidence" value="ECO:0007669"/>
    <property type="project" value="UniProtKB-SubCell"/>
</dbReference>
<name>A0A031LNP8_9CREN</name>
<comment type="catalytic activity">
    <reaction evidence="9">
        <text>[amino-group carrier protein]-C-terminal-gamma-(L-lysyl)-L-glutamate + H2O = [amino-group carrier protein]-C-terminal-L-glutamate + L-lysine</text>
        <dbReference type="Rhea" id="RHEA:48684"/>
        <dbReference type="Rhea" id="RHEA-COMP:9693"/>
        <dbReference type="Rhea" id="RHEA-COMP:9715"/>
        <dbReference type="ChEBI" id="CHEBI:15377"/>
        <dbReference type="ChEBI" id="CHEBI:32551"/>
        <dbReference type="ChEBI" id="CHEBI:78525"/>
        <dbReference type="ChEBI" id="CHEBI:78526"/>
        <dbReference type="EC" id="3.5.1.130"/>
    </reaction>
</comment>
<feature type="domain" description="Peptidase M20 dimerisation" evidence="10">
    <location>
        <begin position="154"/>
        <end position="244"/>
    </location>
</feature>
<comment type="cofactor">
    <cofactor evidence="9">
        <name>Zn(2+)</name>
        <dbReference type="ChEBI" id="CHEBI:29105"/>
    </cofactor>
    <cofactor evidence="9">
        <name>Co(2+)</name>
        <dbReference type="ChEBI" id="CHEBI:48828"/>
    </cofactor>
    <text evidence="9">Binds 2 Zn(2+) or Co(2+) ions per subunit.</text>
</comment>
<feature type="binding site" evidence="9">
    <location>
        <position position="67"/>
    </location>
    <ligand>
        <name>Zn(2+)</name>
        <dbReference type="ChEBI" id="CHEBI:29105"/>
        <label>1</label>
    </ligand>
</feature>
<feature type="binding site" evidence="9">
    <location>
        <position position="145"/>
    </location>
    <ligand>
        <name>Zn(2+)</name>
        <dbReference type="ChEBI" id="CHEBI:29105"/>
        <label>1</label>
    </ligand>
</feature>
<dbReference type="Gene3D" id="3.30.70.360">
    <property type="match status" value="1"/>
</dbReference>
<gene>
    <name evidence="9" type="primary">lysK</name>
    <name evidence="11" type="ORF">CM19_08525</name>
</gene>
<dbReference type="OrthoDB" id="133929at2157"/>
<dbReference type="GO" id="GO:0050897">
    <property type="term" value="F:cobalt ion binding"/>
    <property type="evidence" value="ECO:0007669"/>
    <property type="project" value="UniProtKB-UniRule"/>
</dbReference>
<comment type="pathway">
    <text evidence="9">Amino-acid biosynthesis; L-arginine biosynthesis.</text>
</comment>
<evidence type="ECO:0000256" key="8">
    <source>
        <dbReference type="ARBA" id="ARBA00023285"/>
    </source>
</evidence>
<comment type="function">
    <text evidence="9">Catalyzes the release of L-lysine from [LysW]-gamma-L-lysine and the release of L-ornithine from [LysW]-L-ornithine.</text>
</comment>
<comment type="pathway">
    <text evidence="9">Amino-acid biosynthesis; L-lysine biosynthesis via AAA pathway; L-lysine from L-alpha-aminoadipate (Thermus route): step 5/5.</text>
</comment>
<dbReference type="SUPFAM" id="SSF53187">
    <property type="entry name" value="Zn-dependent exopeptidases"/>
    <property type="match status" value="1"/>
</dbReference>
<dbReference type="GO" id="GO:0008270">
    <property type="term" value="F:zinc ion binding"/>
    <property type="evidence" value="ECO:0007669"/>
    <property type="project" value="UniProtKB-UniRule"/>
</dbReference>
<dbReference type="NCBIfam" id="NF001747">
    <property type="entry name" value="PRK00466.1"/>
    <property type="match status" value="1"/>
</dbReference>
<feature type="binding site" evidence="9">
    <location>
        <position position="315"/>
    </location>
    <ligand>
        <name>Zn(2+)</name>
        <dbReference type="ChEBI" id="CHEBI:29105"/>
        <label>2</label>
    </ligand>
</feature>
<feature type="binding site" evidence="9">
    <location>
        <position position="91"/>
    </location>
    <ligand>
        <name>Zn(2+)</name>
        <dbReference type="ChEBI" id="CHEBI:29105"/>
        <label>2</label>
    </ligand>
</feature>
<dbReference type="EMBL" id="JFZT01000045">
    <property type="protein sequence ID" value="EZQ04749.1"/>
    <property type="molecule type" value="Genomic_DNA"/>
</dbReference>
<dbReference type="GO" id="GO:0016811">
    <property type="term" value="F:hydrolase activity, acting on carbon-nitrogen (but not peptide) bonds, in linear amides"/>
    <property type="evidence" value="ECO:0007669"/>
    <property type="project" value="UniProtKB-UniRule"/>
</dbReference>
<dbReference type="UniPathway" id="UPA00033">
    <property type="reaction ID" value="UER00039"/>
</dbReference>
<dbReference type="InterPro" id="IPR010175">
    <property type="entry name" value="LysK"/>
</dbReference>
<dbReference type="PROSITE" id="PS00759">
    <property type="entry name" value="ARGE_DAPE_CPG2_2"/>
    <property type="match status" value="1"/>
</dbReference>
<evidence type="ECO:0000256" key="9">
    <source>
        <dbReference type="HAMAP-Rule" id="MF_01120"/>
    </source>
</evidence>
<dbReference type="InterPro" id="IPR002933">
    <property type="entry name" value="Peptidase_M20"/>
</dbReference>
<evidence type="ECO:0000256" key="1">
    <source>
        <dbReference type="ARBA" id="ARBA00022490"/>
    </source>
</evidence>
<dbReference type="NCBIfam" id="TIGR01902">
    <property type="entry name" value="dapE-lys-deAc"/>
    <property type="match status" value="1"/>
</dbReference>
<keyword evidence="2 9" id="KW-0055">Arginine biosynthesis</keyword>
<dbReference type="EC" id="3.5.1.130" evidence="9"/>
<dbReference type="HAMAP" id="MF_01120">
    <property type="entry name" value="LysK"/>
    <property type="match status" value="1"/>
</dbReference>
<proteinExistence type="inferred from homology"/>
<accession>A0A031LNP8</accession>
<dbReference type="Pfam" id="PF01546">
    <property type="entry name" value="Peptidase_M20"/>
    <property type="match status" value="1"/>
</dbReference>
<comment type="subcellular location">
    <subcellularLocation>
        <location evidence="9">Cytoplasm</location>
    </subcellularLocation>
</comment>
<evidence type="ECO:0000259" key="10">
    <source>
        <dbReference type="Pfam" id="PF07687"/>
    </source>
</evidence>
<protein>
    <recommendedName>
        <fullName evidence="9">[LysW]-lysine/[LysW]-ornithine hydrolase</fullName>
        <ecNumber evidence="9">3.5.1.130</ecNumber>
    </recommendedName>
</protein>
<dbReference type="AlphaFoldDB" id="A0A031LNP8"/>
<evidence type="ECO:0000313" key="12">
    <source>
        <dbReference type="Proteomes" id="UP000024332"/>
    </source>
</evidence>
<keyword evidence="4 9" id="KW-0479">Metal-binding</keyword>
<dbReference type="Proteomes" id="UP000024332">
    <property type="component" value="Unassembled WGS sequence"/>
</dbReference>
<dbReference type="GO" id="GO:0042450">
    <property type="term" value="P:L-arginine biosynthetic process via ornithine"/>
    <property type="evidence" value="ECO:0007669"/>
    <property type="project" value="UniProtKB-UniRule"/>
</dbReference>
<evidence type="ECO:0000256" key="6">
    <source>
        <dbReference type="ARBA" id="ARBA00022833"/>
    </source>
</evidence>
<feature type="binding site" evidence="9">
    <location>
        <position position="91"/>
    </location>
    <ligand>
        <name>Zn(2+)</name>
        <dbReference type="ChEBI" id="CHEBI:29105"/>
        <label>1</label>
    </ligand>
</feature>
<dbReference type="UniPathway" id="UPA00068"/>
<dbReference type="InterPro" id="IPR050072">
    <property type="entry name" value="Peptidase_M20A"/>
</dbReference>
<comment type="catalytic activity">
    <reaction evidence="9">
        <text>[amino-group carrier protein]-C-terminal-gamma-(L-ornithyl)-L-glutamate + H2O = [amino-group carrier protein]-C-terminal-L-glutamate + L-ornithine</text>
        <dbReference type="Rhea" id="RHEA:52676"/>
        <dbReference type="Rhea" id="RHEA-COMP:9693"/>
        <dbReference type="Rhea" id="RHEA-COMP:13328"/>
        <dbReference type="ChEBI" id="CHEBI:15377"/>
        <dbReference type="ChEBI" id="CHEBI:46911"/>
        <dbReference type="ChEBI" id="CHEBI:78525"/>
        <dbReference type="ChEBI" id="CHEBI:136763"/>
        <dbReference type="EC" id="3.5.1.132"/>
    </reaction>
</comment>
<dbReference type="STRING" id="1160895.CM19_08525"/>
<dbReference type="PANTHER" id="PTHR43808:SF28">
    <property type="entry name" value="[LYSW]-LYSINE_[LYSW]-ORNITHINE HYDROLASE"/>
    <property type="match status" value="1"/>
</dbReference>
<dbReference type="Pfam" id="PF07687">
    <property type="entry name" value="M20_dimer"/>
    <property type="match status" value="1"/>
</dbReference>
<keyword evidence="12" id="KW-1185">Reference proteome</keyword>
<keyword evidence="6 9" id="KW-0862">Zinc</keyword>
<dbReference type="RefSeq" id="WP_048099937.1">
    <property type="nucleotide sequence ID" value="NZ_JFZT01000045.1"/>
</dbReference>
<organism evidence="11 12">
    <name type="scientific">Candidatus Acidianus copahuensis</name>
    <dbReference type="NCBI Taxonomy" id="1160895"/>
    <lineage>
        <taxon>Archaea</taxon>
        <taxon>Thermoproteota</taxon>
        <taxon>Thermoprotei</taxon>
        <taxon>Sulfolobales</taxon>
        <taxon>Sulfolobaceae</taxon>
        <taxon>Acidianus</taxon>
    </lineage>
</organism>
<keyword evidence="5 9" id="KW-0378">Hydrolase</keyword>
<dbReference type="InterPro" id="IPR036264">
    <property type="entry name" value="Bact_exopeptidase_dim_dom"/>
</dbReference>
<evidence type="ECO:0000256" key="4">
    <source>
        <dbReference type="ARBA" id="ARBA00022723"/>
    </source>
</evidence>